<name>A0A6L2P075_TANCI</name>
<dbReference type="InterPro" id="IPR036397">
    <property type="entry name" value="RNaseH_sf"/>
</dbReference>
<gene>
    <name evidence="2" type="ORF">Tci_063919</name>
</gene>
<reference evidence="2" key="1">
    <citation type="journal article" date="2019" name="Sci. Rep.">
        <title>Draft genome of Tanacetum cinerariifolium, the natural source of mosquito coil.</title>
        <authorList>
            <person name="Yamashiro T."/>
            <person name="Shiraishi A."/>
            <person name="Satake H."/>
            <person name="Nakayama K."/>
        </authorList>
    </citation>
    <scope>NUCLEOTIDE SEQUENCE</scope>
</reference>
<evidence type="ECO:0000259" key="1">
    <source>
        <dbReference type="PROSITE" id="PS50994"/>
    </source>
</evidence>
<protein>
    <submittedName>
        <fullName evidence="2">Retrovirus-related Pol polyprotein from transposon TNT 1-94</fullName>
    </submittedName>
</protein>
<dbReference type="Gene3D" id="3.30.420.10">
    <property type="entry name" value="Ribonuclease H-like superfamily/Ribonuclease H"/>
    <property type="match status" value="1"/>
</dbReference>
<proteinExistence type="predicted"/>
<dbReference type="PANTHER" id="PTHR42648:SF32">
    <property type="entry name" value="RIBONUCLEASE H-LIKE DOMAIN, GAG-PRE-INTEGRASE DOMAIN PROTEIN-RELATED"/>
    <property type="match status" value="1"/>
</dbReference>
<sequence length="218" mass="24167">MFDECLEPPQAERLGSPAQAVQASVTSAGTPLSTFAILQTTAKILESLNHQLTLGYLLVMLQAGKDPPRADRPGSLAQAVQAPVTSAEFVNHTMTEYYERISIFHQKTVSRTPQQNGVVERRNRTLVEAARTMLIFSKASMFLWTEAVATACYTQNRSLIHTRYHNTPYELVHNRKPDLTFFGVFGALCYPTNNSEDLGKLKPSADTGIFVGYAPSRE</sequence>
<organism evidence="2">
    <name type="scientific">Tanacetum cinerariifolium</name>
    <name type="common">Dalmatian daisy</name>
    <name type="synonym">Chrysanthemum cinerariifolium</name>
    <dbReference type="NCBI Taxonomy" id="118510"/>
    <lineage>
        <taxon>Eukaryota</taxon>
        <taxon>Viridiplantae</taxon>
        <taxon>Streptophyta</taxon>
        <taxon>Embryophyta</taxon>
        <taxon>Tracheophyta</taxon>
        <taxon>Spermatophyta</taxon>
        <taxon>Magnoliopsida</taxon>
        <taxon>eudicotyledons</taxon>
        <taxon>Gunneridae</taxon>
        <taxon>Pentapetalae</taxon>
        <taxon>asterids</taxon>
        <taxon>campanulids</taxon>
        <taxon>Asterales</taxon>
        <taxon>Asteraceae</taxon>
        <taxon>Asteroideae</taxon>
        <taxon>Anthemideae</taxon>
        <taxon>Anthemidinae</taxon>
        <taxon>Tanacetum</taxon>
    </lineage>
</organism>
<dbReference type="GO" id="GO:0015074">
    <property type="term" value="P:DNA integration"/>
    <property type="evidence" value="ECO:0007669"/>
    <property type="project" value="InterPro"/>
</dbReference>
<feature type="domain" description="Integrase catalytic" evidence="1">
    <location>
        <begin position="88"/>
        <end position="176"/>
    </location>
</feature>
<comment type="caution">
    <text evidence="2">The sequence shown here is derived from an EMBL/GenBank/DDBJ whole genome shotgun (WGS) entry which is preliminary data.</text>
</comment>
<dbReference type="InterPro" id="IPR039537">
    <property type="entry name" value="Retrotran_Ty1/copia-like"/>
</dbReference>
<dbReference type="PROSITE" id="PS50994">
    <property type="entry name" value="INTEGRASE"/>
    <property type="match status" value="1"/>
</dbReference>
<feature type="non-terminal residue" evidence="2">
    <location>
        <position position="218"/>
    </location>
</feature>
<dbReference type="GO" id="GO:0003676">
    <property type="term" value="F:nucleic acid binding"/>
    <property type="evidence" value="ECO:0007669"/>
    <property type="project" value="InterPro"/>
</dbReference>
<dbReference type="PANTHER" id="PTHR42648">
    <property type="entry name" value="TRANSPOSASE, PUTATIVE-RELATED"/>
    <property type="match status" value="1"/>
</dbReference>
<dbReference type="AlphaFoldDB" id="A0A6L2P075"/>
<dbReference type="SUPFAM" id="SSF53098">
    <property type="entry name" value="Ribonuclease H-like"/>
    <property type="match status" value="1"/>
</dbReference>
<evidence type="ECO:0000313" key="2">
    <source>
        <dbReference type="EMBL" id="GEU91941.1"/>
    </source>
</evidence>
<dbReference type="InterPro" id="IPR012337">
    <property type="entry name" value="RNaseH-like_sf"/>
</dbReference>
<dbReference type="EMBL" id="BKCJ010010519">
    <property type="protein sequence ID" value="GEU91941.1"/>
    <property type="molecule type" value="Genomic_DNA"/>
</dbReference>
<accession>A0A6L2P075</accession>
<dbReference type="InterPro" id="IPR001584">
    <property type="entry name" value="Integrase_cat-core"/>
</dbReference>